<proteinExistence type="predicted"/>
<keyword evidence="3" id="KW-1185">Reference proteome</keyword>
<dbReference type="OrthoDB" id="1896086at2759"/>
<accession>A0A1L9V3L8</accession>
<evidence type="ECO:0000313" key="3">
    <source>
        <dbReference type="Proteomes" id="UP000184300"/>
    </source>
</evidence>
<dbReference type="RefSeq" id="XP_022395120.1">
    <property type="nucleotide sequence ID" value="XM_022545277.1"/>
</dbReference>
<protein>
    <recommendedName>
        <fullName evidence="4">FTP domain-containing protein</fullName>
    </recommendedName>
</protein>
<name>A0A1L9V3L8_ASPGL</name>
<dbReference type="VEuPathDB" id="FungiDB:ASPGLDRAFT_40813"/>
<evidence type="ECO:0008006" key="4">
    <source>
        <dbReference type="Google" id="ProtNLM"/>
    </source>
</evidence>
<evidence type="ECO:0000313" key="2">
    <source>
        <dbReference type="EMBL" id="OJJ78422.1"/>
    </source>
</evidence>
<dbReference type="GeneID" id="34461538"/>
<organism evidence="2 3">
    <name type="scientific">Aspergillus glaucus CBS 516.65</name>
    <dbReference type="NCBI Taxonomy" id="1160497"/>
    <lineage>
        <taxon>Eukaryota</taxon>
        <taxon>Fungi</taxon>
        <taxon>Dikarya</taxon>
        <taxon>Ascomycota</taxon>
        <taxon>Pezizomycotina</taxon>
        <taxon>Eurotiomycetes</taxon>
        <taxon>Eurotiomycetidae</taxon>
        <taxon>Eurotiales</taxon>
        <taxon>Aspergillaceae</taxon>
        <taxon>Aspergillus</taxon>
        <taxon>Aspergillus subgen. Aspergillus</taxon>
    </lineage>
</organism>
<dbReference type="AlphaFoldDB" id="A0A1L9V3L8"/>
<evidence type="ECO:0000256" key="1">
    <source>
        <dbReference type="SAM" id="SignalP"/>
    </source>
</evidence>
<sequence>MKGQCILKFLLGTLLVVLLLAAQVLTTPVPLSSLSSRDLQLHRTLEARGFRTLFQKLRKGKKGDCTNACDLSPHQGQQKPEPVLETTTQSHLESLWLKAKKKLTVGNVEHFTLDPTKAVSYGATEIYGCTVLVVVDGRSVTIGHFPQKSGSGITMENEQHTQQKIIDRMERNLVLADYTTHKPYTASLSTVGHRGKVSVTWDPKDEGGATMKVYIQNDNPIYVQDYDANGDPCELIG</sequence>
<feature type="signal peptide" evidence="1">
    <location>
        <begin position="1"/>
        <end position="26"/>
    </location>
</feature>
<feature type="chain" id="PRO_5012815394" description="FTP domain-containing protein" evidence="1">
    <location>
        <begin position="27"/>
        <end position="237"/>
    </location>
</feature>
<dbReference type="Proteomes" id="UP000184300">
    <property type="component" value="Unassembled WGS sequence"/>
</dbReference>
<reference evidence="3" key="1">
    <citation type="journal article" date="2017" name="Genome Biol.">
        <title>Comparative genomics reveals high biological diversity and specific adaptations in the industrially and medically important fungal genus Aspergillus.</title>
        <authorList>
            <person name="de Vries R.P."/>
            <person name="Riley R."/>
            <person name="Wiebenga A."/>
            <person name="Aguilar-Osorio G."/>
            <person name="Amillis S."/>
            <person name="Uchima C.A."/>
            <person name="Anderluh G."/>
            <person name="Asadollahi M."/>
            <person name="Askin M."/>
            <person name="Barry K."/>
            <person name="Battaglia E."/>
            <person name="Bayram O."/>
            <person name="Benocci T."/>
            <person name="Braus-Stromeyer S.A."/>
            <person name="Caldana C."/>
            <person name="Canovas D."/>
            <person name="Cerqueira G.C."/>
            <person name="Chen F."/>
            <person name="Chen W."/>
            <person name="Choi C."/>
            <person name="Clum A."/>
            <person name="Dos Santos R.A."/>
            <person name="Damasio A.R."/>
            <person name="Diallinas G."/>
            <person name="Emri T."/>
            <person name="Fekete E."/>
            <person name="Flipphi M."/>
            <person name="Freyberg S."/>
            <person name="Gallo A."/>
            <person name="Gournas C."/>
            <person name="Habgood R."/>
            <person name="Hainaut M."/>
            <person name="Harispe M.L."/>
            <person name="Henrissat B."/>
            <person name="Hilden K.S."/>
            <person name="Hope R."/>
            <person name="Hossain A."/>
            <person name="Karabika E."/>
            <person name="Karaffa L."/>
            <person name="Karanyi Z."/>
            <person name="Krasevec N."/>
            <person name="Kuo A."/>
            <person name="Kusch H."/>
            <person name="LaButti K."/>
            <person name="Lagendijk E.L."/>
            <person name="Lapidus A."/>
            <person name="Levasseur A."/>
            <person name="Lindquist E."/>
            <person name="Lipzen A."/>
            <person name="Logrieco A.F."/>
            <person name="MacCabe A."/>
            <person name="Maekelae M.R."/>
            <person name="Malavazi I."/>
            <person name="Melin P."/>
            <person name="Meyer V."/>
            <person name="Mielnichuk N."/>
            <person name="Miskei M."/>
            <person name="Molnar A.P."/>
            <person name="Mule G."/>
            <person name="Ngan C.Y."/>
            <person name="Orejas M."/>
            <person name="Orosz E."/>
            <person name="Ouedraogo J.P."/>
            <person name="Overkamp K.M."/>
            <person name="Park H.-S."/>
            <person name="Perrone G."/>
            <person name="Piumi F."/>
            <person name="Punt P.J."/>
            <person name="Ram A.F."/>
            <person name="Ramon A."/>
            <person name="Rauscher S."/>
            <person name="Record E."/>
            <person name="Riano-Pachon D.M."/>
            <person name="Robert V."/>
            <person name="Roehrig J."/>
            <person name="Ruller R."/>
            <person name="Salamov A."/>
            <person name="Salih N.S."/>
            <person name="Samson R.A."/>
            <person name="Sandor E."/>
            <person name="Sanguinetti M."/>
            <person name="Schuetze T."/>
            <person name="Sepcic K."/>
            <person name="Shelest E."/>
            <person name="Sherlock G."/>
            <person name="Sophianopoulou V."/>
            <person name="Squina F.M."/>
            <person name="Sun H."/>
            <person name="Susca A."/>
            <person name="Todd R.B."/>
            <person name="Tsang A."/>
            <person name="Unkles S.E."/>
            <person name="van de Wiele N."/>
            <person name="van Rossen-Uffink D."/>
            <person name="Oliveira J.V."/>
            <person name="Vesth T.C."/>
            <person name="Visser J."/>
            <person name="Yu J.-H."/>
            <person name="Zhou M."/>
            <person name="Andersen M.R."/>
            <person name="Archer D.B."/>
            <person name="Baker S.E."/>
            <person name="Benoit I."/>
            <person name="Brakhage A.A."/>
            <person name="Braus G.H."/>
            <person name="Fischer R."/>
            <person name="Frisvad J.C."/>
            <person name="Goldman G.H."/>
            <person name="Houbraken J."/>
            <person name="Oakley B."/>
            <person name="Pocsi I."/>
            <person name="Scazzocchio C."/>
            <person name="Seiboth B."/>
            <person name="vanKuyk P.A."/>
            <person name="Wortman J."/>
            <person name="Dyer P.S."/>
            <person name="Grigoriev I.V."/>
        </authorList>
    </citation>
    <scope>NUCLEOTIDE SEQUENCE [LARGE SCALE GENOMIC DNA]</scope>
    <source>
        <strain evidence="3">CBS 516.65</strain>
    </source>
</reference>
<dbReference type="EMBL" id="KV878950">
    <property type="protein sequence ID" value="OJJ78422.1"/>
    <property type="molecule type" value="Genomic_DNA"/>
</dbReference>
<gene>
    <name evidence="2" type="ORF">ASPGLDRAFT_40813</name>
</gene>
<keyword evidence="1" id="KW-0732">Signal</keyword>